<dbReference type="AlphaFoldDB" id="A0A1B2E807"/>
<dbReference type="SMART" id="SM00862">
    <property type="entry name" value="Trans_reg_C"/>
    <property type="match status" value="1"/>
</dbReference>
<keyword evidence="2" id="KW-0902">Two-component regulatory system</keyword>
<keyword evidence="1 6" id="KW-0597">Phosphoprotein</keyword>
<evidence type="ECO:0000256" key="7">
    <source>
        <dbReference type="PROSITE-ProRule" id="PRU01091"/>
    </source>
</evidence>
<keyword evidence="3" id="KW-0805">Transcription regulation</keyword>
<evidence type="ECO:0000256" key="3">
    <source>
        <dbReference type="ARBA" id="ARBA00023015"/>
    </source>
</evidence>
<dbReference type="PANTHER" id="PTHR48111">
    <property type="entry name" value="REGULATOR OF RPOS"/>
    <property type="match status" value="1"/>
</dbReference>
<dbReference type="InterPro" id="IPR036388">
    <property type="entry name" value="WH-like_DNA-bd_sf"/>
</dbReference>
<dbReference type="PANTHER" id="PTHR48111:SF40">
    <property type="entry name" value="PHOSPHATE REGULON TRANSCRIPTIONAL REGULATORY PROTEIN PHOB"/>
    <property type="match status" value="1"/>
</dbReference>
<dbReference type="SMART" id="SM00448">
    <property type="entry name" value="REC"/>
    <property type="match status" value="1"/>
</dbReference>
<dbReference type="GO" id="GO:0005829">
    <property type="term" value="C:cytosol"/>
    <property type="evidence" value="ECO:0007669"/>
    <property type="project" value="TreeGrafter"/>
</dbReference>
<dbReference type="PROSITE" id="PS51755">
    <property type="entry name" value="OMPR_PHOB"/>
    <property type="match status" value="1"/>
</dbReference>
<dbReference type="GO" id="GO:0006355">
    <property type="term" value="P:regulation of DNA-templated transcription"/>
    <property type="evidence" value="ECO:0007669"/>
    <property type="project" value="InterPro"/>
</dbReference>
<sequence>MDAMKNKKILIVDDEPEIREMIERFLRKEGFFRIYAAGNSVNALAISKLEKPDAAILDVMLPDGDGFSLLSSIRSFSDMPILFLSARGEDEDRLLGLGLGADDYIVKPFLPRELILRLFAILKRVYAANVVERLPVFRLGNKTVDLDSAVVRGTSREVSLTAKEHAILIKLYENQGRIVTTDALCEAVWGDESFGYENTLMVHVRRIREKIEDDPSNPVFLLTVRGLGYKLLTQESN</sequence>
<dbReference type="InterPro" id="IPR001789">
    <property type="entry name" value="Sig_transdc_resp-reg_receiver"/>
</dbReference>
<accession>A0A1B2E807</accession>
<proteinExistence type="predicted"/>
<evidence type="ECO:0000256" key="1">
    <source>
        <dbReference type="ARBA" id="ARBA00022553"/>
    </source>
</evidence>
<dbReference type="GO" id="GO:0000976">
    <property type="term" value="F:transcription cis-regulatory region binding"/>
    <property type="evidence" value="ECO:0007669"/>
    <property type="project" value="TreeGrafter"/>
</dbReference>
<dbReference type="GO" id="GO:0000156">
    <property type="term" value="F:phosphorelay response regulator activity"/>
    <property type="evidence" value="ECO:0007669"/>
    <property type="project" value="TreeGrafter"/>
</dbReference>
<feature type="domain" description="Response regulatory" evidence="8">
    <location>
        <begin position="8"/>
        <end position="122"/>
    </location>
</feature>
<keyword evidence="5" id="KW-0804">Transcription</keyword>
<dbReference type="SUPFAM" id="SSF52172">
    <property type="entry name" value="CheY-like"/>
    <property type="match status" value="1"/>
</dbReference>
<dbReference type="Gene3D" id="1.10.10.10">
    <property type="entry name" value="Winged helix-like DNA-binding domain superfamily/Winged helix DNA-binding domain"/>
    <property type="match status" value="1"/>
</dbReference>
<evidence type="ECO:0000256" key="5">
    <source>
        <dbReference type="ARBA" id="ARBA00023163"/>
    </source>
</evidence>
<dbReference type="Gene3D" id="6.10.250.690">
    <property type="match status" value="1"/>
</dbReference>
<feature type="DNA-binding region" description="OmpR/PhoB-type" evidence="7">
    <location>
        <begin position="134"/>
        <end position="233"/>
    </location>
</feature>
<reference evidence="10" key="1">
    <citation type="submission" date="2016-08" db="EMBL/GenBank/DDBJ databases">
        <title>Complete Genome Seqeunce of Paenibacillus sp. nov. IHBB 9852 from high altitute lake of Indian trans-Himalayas.</title>
        <authorList>
            <person name="Kiran S."/>
            <person name="Swarnkar M.K."/>
            <person name="Rana A."/>
            <person name="Tewari R."/>
            <person name="Gulati A."/>
        </authorList>
    </citation>
    <scope>NUCLEOTIDE SEQUENCE [LARGE SCALE GENOMIC DNA]</scope>
    <source>
        <strain evidence="10">IHBB 9852</strain>
    </source>
</reference>
<dbReference type="PROSITE" id="PS50110">
    <property type="entry name" value="RESPONSE_REGULATORY"/>
    <property type="match status" value="1"/>
</dbReference>
<dbReference type="GO" id="GO:0032993">
    <property type="term" value="C:protein-DNA complex"/>
    <property type="evidence" value="ECO:0007669"/>
    <property type="project" value="TreeGrafter"/>
</dbReference>
<dbReference type="Gene3D" id="3.40.50.2300">
    <property type="match status" value="1"/>
</dbReference>
<dbReference type="CDD" id="cd17574">
    <property type="entry name" value="REC_OmpR"/>
    <property type="match status" value="1"/>
</dbReference>
<organism evidence="10">
    <name type="scientific">Paenibacillus ihbetae</name>
    <dbReference type="NCBI Taxonomy" id="1870820"/>
    <lineage>
        <taxon>Bacteria</taxon>
        <taxon>Bacillati</taxon>
        <taxon>Bacillota</taxon>
        <taxon>Bacilli</taxon>
        <taxon>Bacillales</taxon>
        <taxon>Paenibacillaceae</taxon>
        <taxon>Paenibacillus</taxon>
    </lineage>
</organism>
<dbReference type="RefSeq" id="WP_099479997.1">
    <property type="nucleotide sequence ID" value="NZ_CP016809.1"/>
</dbReference>
<evidence type="ECO:0000259" key="9">
    <source>
        <dbReference type="PROSITE" id="PS51755"/>
    </source>
</evidence>
<protein>
    <submittedName>
        <fullName evidence="10">DNA-binding response regulator</fullName>
    </submittedName>
</protein>
<dbReference type="Pfam" id="PF00486">
    <property type="entry name" value="Trans_reg_C"/>
    <property type="match status" value="1"/>
</dbReference>
<dbReference type="SUPFAM" id="SSF46894">
    <property type="entry name" value="C-terminal effector domain of the bipartite response regulators"/>
    <property type="match status" value="1"/>
</dbReference>
<feature type="modified residue" description="4-aspartylphosphate" evidence="6">
    <location>
        <position position="58"/>
    </location>
</feature>
<dbReference type="InterPro" id="IPR039420">
    <property type="entry name" value="WalR-like"/>
</dbReference>
<dbReference type="EMBL" id="CP016809">
    <property type="protein sequence ID" value="ANY76094.1"/>
    <property type="molecule type" value="Genomic_DNA"/>
</dbReference>
<dbReference type="InterPro" id="IPR016032">
    <property type="entry name" value="Sig_transdc_resp-reg_C-effctor"/>
</dbReference>
<gene>
    <name evidence="10" type="ORF">BBD41_27905</name>
</gene>
<evidence type="ECO:0000256" key="6">
    <source>
        <dbReference type="PROSITE-ProRule" id="PRU00169"/>
    </source>
</evidence>
<keyword evidence="4 7" id="KW-0238">DNA-binding</keyword>
<evidence type="ECO:0000259" key="8">
    <source>
        <dbReference type="PROSITE" id="PS50110"/>
    </source>
</evidence>
<dbReference type="Pfam" id="PF00072">
    <property type="entry name" value="Response_reg"/>
    <property type="match status" value="1"/>
</dbReference>
<feature type="domain" description="OmpR/PhoB-type" evidence="9">
    <location>
        <begin position="134"/>
        <end position="233"/>
    </location>
</feature>
<name>A0A1B2E807_9BACL</name>
<dbReference type="KEGG" id="pib:BBD41_27905"/>
<evidence type="ECO:0000256" key="2">
    <source>
        <dbReference type="ARBA" id="ARBA00023012"/>
    </source>
</evidence>
<evidence type="ECO:0000313" key="10">
    <source>
        <dbReference type="EMBL" id="ANY76094.1"/>
    </source>
</evidence>
<dbReference type="InterPro" id="IPR001867">
    <property type="entry name" value="OmpR/PhoB-type_DNA-bd"/>
</dbReference>
<dbReference type="CDD" id="cd00383">
    <property type="entry name" value="trans_reg_C"/>
    <property type="match status" value="1"/>
</dbReference>
<dbReference type="InterPro" id="IPR011006">
    <property type="entry name" value="CheY-like_superfamily"/>
</dbReference>
<evidence type="ECO:0000256" key="4">
    <source>
        <dbReference type="ARBA" id="ARBA00023125"/>
    </source>
</evidence>